<evidence type="ECO:0000313" key="2">
    <source>
        <dbReference type="Proteomes" id="UP000237222"/>
    </source>
</evidence>
<accession>A0A2S4HD13</accession>
<dbReference type="OrthoDB" id="9937892at2"/>
<sequence>MENTEQARGELKKFRVKLTDHEHHLLKLVSAMDSKYQYEVLASALNWARDNADRILPLTYSTTASFRSLYLEQKHSNFGDLEASWNCKPNNVIYTAIALYLRLRSSELKGNANILPCPTTYVSAI</sequence>
<organism evidence="1 2">
    <name type="scientific">Zhongshania marina</name>
    <dbReference type="NCBI Taxonomy" id="2304603"/>
    <lineage>
        <taxon>Bacteria</taxon>
        <taxon>Pseudomonadati</taxon>
        <taxon>Pseudomonadota</taxon>
        <taxon>Gammaproteobacteria</taxon>
        <taxon>Cellvibrionales</taxon>
        <taxon>Spongiibacteraceae</taxon>
        <taxon>Zhongshania</taxon>
    </lineage>
</organism>
<name>A0A2S4HD13_9GAMM</name>
<evidence type="ECO:0000313" key="1">
    <source>
        <dbReference type="EMBL" id="POP51581.1"/>
    </source>
</evidence>
<proteinExistence type="predicted"/>
<dbReference type="RefSeq" id="WP_103685623.1">
    <property type="nucleotide sequence ID" value="NZ_PQGG01000038.1"/>
</dbReference>
<gene>
    <name evidence="1" type="ORF">C0068_16730</name>
</gene>
<protein>
    <submittedName>
        <fullName evidence="1">Uncharacterized protein</fullName>
    </submittedName>
</protein>
<reference evidence="1 2" key="1">
    <citation type="submission" date="2018-01" db="EMBL/GenBank/DDBJ databases">
        <authorList>
            <person name="Yu X.-D."/>
        </authorList>
    </citation>
    <scope>NUCLEOTIDE SEQUENCE [LARGE SCALE GENOMIC DNA]</scope>
    <source>
        <strain evidence="1 2">ZX-21</strain>
    </source>
</reference>
<dbReference type="EMBL" id="PQGG01000038">
    <property type="protein sequence ID" value="POP51581.1"/>
    <property type="molecule type" value="Genomic_DNA"/>
</dbReference>
<comment type="caution">
    <text evidence="1">The sequence shown here is derived from an EMBL/GenBank/DDBJ whole genome shotgun (WGS) entry which is preliminary data.</text>
</comment>
<dbReference type="AlphaFoldDB" id="A0A2S4HD13"/>
<dbReference type="Proteomes" id="UP000237222">
    <property type="component" value="Unassembled WGS sequence"/>
</dbReference>